<evidence type="ECO:0008006" key="4">
    <source>
        <dbReference type="Google" id="ProtNLM"/>
    </source>
</evidence>
<comment type="caution">
    <text evidence="2">The sequence shown here is derived from an EMBL/GenBank/DDBJ whole genome shotgun (WGS) entry which is preliminary data.</text>
</comment>
<evidence type="ECO:0000313" key="2">
    <source>
        <dbReference type="EMBL" id="MDN5211821.1"/>
    </source>
</evidence>
<proteinExistence type="predicted"/>
<protein>
    <recommendedName>
        <fullName evidence="4">Six-hairpin glycosidase-like protein</fullName>
    </recommendedName>
</protein>
<feature type="chain" id="PRO_5046194443" description="Six-hairpin glycosidase-like protein" evidence="1">
    <location>
        <begin position="22"/>
        <end position="694"/>
    </location>
</feature>
<gene>
    <name evidence="2" type="ORF">QQ020_07155</name>
</gene>
<keyword evidence="1" id="KW-0732">Signal</keyword>
<dbReference type="PROSITE" id="PS51257">
    <property type="entry name" value="PROKAR_LIPOPROTEIN"/>
    <property type="match status" value="1"/>
</dbReference>
<dbReference type="PANTHER" id="PTHR34987:SF6">
    <property type="entry name" value="ALPHA-L-RHAMNOSIDASE SIX-HAIRPIN GLYCOSIDASE DOMAIN-CONTAINING PROTEIN"/>
    <property type="match status" value="1"/>
</dbReference>
<sequence length="694" mass="78242">MRTKHLSTLLLILVFCGCAQRQNEETAIRQEALSSEKQPQKYRAHWEIKDNQKISWDLKNDYNLPHTDNIEMAGKRVAGIITYAIDTNKRLSLQRRIIFPQLRTHIKTSDPGWFVYRAYLKETYDDNILPRLLIGDKIFSPGPVETVALDGTLTFHHSPENGLRLTRKLFPSMSERLFIEQWTLTNESDQPLRIKCGNTSIRQEDYGLKGKYTRTITSDADADIAIPENGSYTFSITIGARLNDEADPSVTGENAMAQREGFLREMAGSLTLETPDAVLNTLFEFSKIRASESIFESKLGLVHSPGGGRYYCGFWANDQAEYVGPFFPYMSYSTANEAALNTYRLYAKETDPSYKNIRYSFEMEGDAPVNPLDRGDAAMIAYGAAQFVMARGDGEIAEELWPLIAWCLEYCRRKTNNEGVVESQSDEMEGRIATGTANLSTSALTYGALNLAVDLGKDLNKPAQLLNDYQQQASALGEAIEHYFGANIEGLDTYKYYKEHRYLRHWICLPLVVGIHGRHEGTIEALFDRLWSPNGVHVEKNSENEAISKIFWDRGTLYALRGTFLAGATEASLEKLQQFSAERLLGARVPYVVEAYPEGNMAHLSAESGLYCRVFTEGMFGIVPTGLRRFVCTPRLPDGWDHMALKRIKAFGQDFDLAVDREDNQLHIRVANQDGQIFFDDKVTAGTAIEVTLL</sequence>
<feature type="signal peptide" evidence="1">
    <location>
        <begin position="1"/>
        <end position="21"/>
    </location>
</feature>
<dbReference type="Gene3D" id="1.50.10.10">
    <property type="match status" value="1"/>
</dbReference>
<dbReference type="InterPro" id="IPR012341">
    <property type="entry name" value="6hp_glycosidase-like_sf"/>
</dbReference>
<organism evidence="2 3">
    <name type="scientific">Agaribacillus aureus</name>
    <dbReference type="NCBI Taxonomy" id="3051825"/>
    <lineage>
        <taxon>Bacteria</taxon>
        <taxon>Pseudomonadati</taxon>
        <taxon>Bacteroidota</taxon>
        <taxon>Cytophagia</taxon>
        <taxon>Cytophagales</taxon>
        <taxon>Splendidivirgaceae</taxon>
        <taxon>Agaribacillus</taxon>
    </lineage>
</organism>
<reference evidence="2" key="1">
    <citation type="submission" date="2023-06" db="EMBL/GenBank/DDBJ databases">
        <title>Genomic of Agaribacillus aureum.</title>
        <authorList>
            <person name="Wang G."/>
        </authorList>
    </citation>
    <scope>NUCLEOTIDE SEQUENCE</scope>
    <source>
        <strain evidence="2">BMA12</strain>
    </source>
</reference>
<dbReference type="InterPro" id="IPR008928">
    <property type="entry name" value="6-hairpin_glycosidase_sf"/>
</dbReference>
<keyword evidence="3" id="KW-1185">Reference proteome</keyword>
<accession>A0ABT8L5V0</accession>
<dbReference type="RefSeq" id="WP_346757149.1">
    <property type="nucleotide sequence ID" value="NZ_JAUJEB010000001.1"/>
</dbReference>
<dbReference type="PANTHER" id="PTHR34987">
    <property type="entry name" value="C, PUTATIVE (AFU_ORTHOLOGUE AFUA_3G02880)-RELATED"/>
    <property type="match status" value="1"/>
</dbReference>
<evidence type="ECO:0000256" key="1">
    <source>
        <dbReference type="SAM" id="SignalP"/>
    </source>
</evidence>
<evidence type="ECO:0000313" key="3">
    <source>
        <dbReference type="Proteomes" id="UP001172083"/>
    </source>
</evidence>
<name>A0ABT8L5V0_9BACT</name>
<dbReference type="Proteomes" id="UP001172083">
    <property type="component" value="Unassembled WGS sequence"/>
</dbReference>
<dbReference type="SUPFAM" id="SSF48208">
    <property type="entry name" value="Six-hairpin glycosidases"/>
    <property type="match status" value="1"/>
</dbReference>
<dbReference type="EMBL" id="JAUJEB010000001">
    <property type="protein sequence ID" value="MDN5211821.1"/>
    <property type="molecule type" value="Genomic_DNA"/>
</dbReference>